<feature type="repeat" description="PPR" evidence="2">
    <location>
        <begin position="620"/>
        <end position="654"/>
    </location>
</feature>
<dbReference type="Pfam" id="PF01535">
    <property type="entry name" value="PPR"/>
    <property type="match status" value="7"/>
</dbReference>
<dbReference type="PANTHER" id="PTHR47926:SF452">
    <property type="entry name" value="PENTATRICOPEPTIDE REPEAT-CONTAINING PROTEIN"/>
    <property type="match status" value="1"/>
</dbReference>
<feature type="repeat" description="PPR" evidence="2">
    <location>
        <begin position="109"/>
        <end position="143"/>
    </location>
</feature>
<evidence type="ECO:0000313" key="3">
    <source>
        <dbReference type="EMBL" id="CAA2618483.1"/>
    </source>
</evidence>
<dbReference type="AlphaFoldDB" id="A0A7I8IKB8"/>
<dbReference type="EMBL" id="CACRZD030000004">
    <property type="protein sequence ID" value="CAA6658202.1"/>
    <property type="molecule type" value="Genomic_DNA"/>
</dbReference>
<protein>
    <submittedName>
        <fullName evidence="3">Uncharacterized protein</fullName>
    </submittedName>
</protein>
<name>A0A7I8IKB8_SPIIN</name>
<evidence type="ECO:0000256" key="1">
    <source>
        <dbReference type="ARBA" id="ARBA00022737"/>
    </source>
</evidence>
<dbReference type="Pfam" id="PF13041">
    <property type="entry name" value="PPR_2"/>
    <property type="match status" value="3"/>
</dbReference>
<dbReference type="NCBIfam" id="TIGR00756">
    <property type="entry name" value="PPR"/>
    <property type="match status" value="5"/>
</dbReference>
<accession>A0A7I8IKB8</accession>
<dbReference type="GO" id="GO:0003723">
    <property type="term" value="F:RNA binding"/>
    <property type="evidence" value="ECO:0007669"/>
    <property type="project" value="InterPro"/>
</dbReference>
<dbReference type="InterPro" id="IPR046960">
    <property type="entry name" value="PPR_At4g14850-like_plant"/>
</dbReference>
<dbReference type="Proteomes" id="UP001189122">
    <property type="component" value="Unassembled WGS sequence"/>
</dbReference>
<dbReference type="GO" id="GO:0009451">
    <property type="term" value="P:RNA modification"/>
    <property type="evidence" value="ECO:0007669"/>
    <property type="project" value="InterPro"/>
</dbReference>
<dbReference type="InterPro" id="IPR002885">
    <property type="entry name" value="PPR_rpt"/>
</dbReference>
<dbReference type="PROSITE" id="PS51375">
    <property type="entry name" value="PPR"/>
    <property type="match status" value="6"/>
</dbReference>
<dbReference type="InterPro" id="IPR011990">
    <property type="entry name" value="TPR-like_helical_dom_sf"/>
</dbReference>
<dbReference type="PANTHER" id="PTHR47926">
    <property type="entry name" value="PENTATRICOPEPTIDE REPEAT-CONTAINING PROTEIN"/>
    <property type="match status" value="1"/>
</dbReference>
<proteinExistence type="predicted"/>
<dbReference type="EMBL" id="LR743591">
    <property type="protein sequence ID" value="CAA2618483.1"/>
    <property type="molecule type" value="Genomic_DNA"/>
</dbReference>
<keyword evidence="4" id="KW-1185">Reference proteome</keyword>
<evidence type="ECO:0000313" key="4">
    <source>
        <dbReference type="Proteomes" id="UP001189122"/>
    </source>
</evidence>
<feature type="repeat" description="PPR" evidence="2">
    <location>
        <begin position="179"/>
        <end position="209"/>
    </location>
</feature>
<evidence type="ECO:0000256" key="2">
    <source>
        <dbReference type="PROSITE-ProRule" id="PRU00708"/>
    </source>
</evidence>
<sequence>MRNRGNIGLEEISRPCTRRCMSKISRYDISRANGLKDGRDANRLLFISVLSSVAAASSSSLPLVCAVHCRILKSGSLDVVFATATVDAFGRCSELRTARKLFDEMTHRDIPAWNAMLSGYNRNGDLQQALALVRLMFLSAMRPNSVTCSILLQLCSNHGDKSLGRCVHGYLWRHPGIGDNFLYNSLLVYYHKLGHVHIAESLFEEMGRRNIVTWNAMMAGYIMNNRPKQALEMFHHLRQEGLRLGLVTLETALHACARVGEEAMVDGQLIHTLFVRMGIPADVYTENSLLLMYCQCGSLHLAQHLFNMMASRNIVSWNILMNGYVRKPLPERAVTLFRSALSILPRLSSDLMVGALRAVKQLHPCPEFVMCYHGLVVVLGFTSDEFVASSLISAYGEHMDVANARRCFDYVFPGNGTTVLWNTLLSVYLHSGYLLEAVEILPLMRNECAMADAVTIVIALSICAQLQDIKLGKAIHGYAVRNNFEGNSFVISSLLEFYSRCLLMSKACWLFLRIPLRTTTAWNTMIFGCSQNGSPRASLLLFHMMQQLEDVKVDATTVVGVVEAIGQRGYEREGDYIHRYAIEKGFLSNEFVANSLISMYWQFGDLGKANEVFNGGSGHSRATWNAMIAKYSDHGFSETAVSVFHLMKVNNMRPDEINLLSVLLACAKLASLRCAMWVHTNIMKVGCDCDVFVSTSLSDTYAKCGELPVARLIFDDMKLRTTASWNSMIRAYGMHGDVKEAGKLFHKMLSCGIEPDFITFLVLISSCDHAGEVDKGLGYHNLMTNVYSLSPKMEHYSCIVDLLGRKGMINEAFEFLQKIPLIPGTCAWGSLLMACRAEGKIDIALAAAKRLFKLDPFSFGYHTLLCSILSESGRRVDAFEIKNKLSLIPEKNRNMQGLSIVEV</sequence>
<organism evidence="3">
    <name type="scientific">Spirodela intermedia</name>
    <name type="common">Intermediate duckweed</name>
    <dbReference type="NCBI Taxonomy" id="51605"/>
    <lineage>
        <taxon>Eukaryota</taxon>
        <taxon>Viridiplantae</taxon>
        <taxon>Streptophyta</taxon>
        <taxon>Embryophyta</taxon>
        <taxon>Tracheophyta</taxon>
        <taxon>Spermatophyta</taxon>
        <taxon>Magnoliopsida</taxon>
        <taxon>Liliopsida</taxon>
        <taxon>Araceae</taxon>
        <taxon>Lemnoideae</taxon>
        <taxon>Spirodela</taxon>
    </lineage>
</organism>
<dbReference type="Gene3D" id="1.25.40.10">
    <property type="entry name" value="Tetratricopeptide repeat domain"/>
    <property type="match status" value="7"/>
</dbReference>
<feature type="repeat" description="PPR" evidence="2">
    <location>
        <begin position="721"/>
        <end position="755"/>
    </location>
</feature>
<gene>
    <name evidence="3" type="ORF">SI7747_04004650</name>
</gene>
<dbReference type="FunFam" id="1.25.40.10:FF:000090">
    <property type="entry name" value="Pentatricopeptide repeat-containing protein, chloroplastic"/>
    <property type="match status" value="1"/>
</dbReference>
<reference evidence="3 4" key="1">
    <citation type="submission" date="2019-12" db="EMBL/GenBank/DDBJ databases">
        <authorList>
            <person name="Scholz U."/>
            <person name="Mascher M."/>
            <person name="Fiebig A."/>
        </authorList>
    </citation>
    <scope>NUCLEOTIDE SEQUENCE</scope>
</reference>
<feature type="repeat" description="PPR" evidence="2">
    <location>
        <begin position="282"/>
        <end position="316"/>
    </location>
</feature>
<feature type="repeat" description="PPR" evidence="2">
    <location>
        <begin position="210"/>
        <end position="244"/>
    </location>
</feature>
<keyword evidence="1" id="KW-0677">Repeat</keyword>